<name>A0ACD5UJC2_AVESA</name>
<evidence type="ECO:0000313" key="1">
    <source>
        <dbReference type="EnsemblPlants" id="AVESA.00010b.r2.2AG0262070.1.CDS"/>
    </source>
</evidence>
<proteinExistence type="predicted"/>
<keyword evidence="2" id="KW-1185">Reference proteome</keyword>
<accession>A0ACD5UJC2</accession>
<reference evidence="1" key="2">
    <citation type="submission" date="2025-09" db="UniProtKB">
        <authorList>
            <consortium name="EnsemblPlants"/>
        </authorList>
    </citation>
    <scope>IDENTIFICATION</scope>
</reference>
<sequence>METPAALAGGALATATEAPSASQPGATTTSSSSSTPPAPAPAPAARKRTPGRWKRIPRVLSTDMQARMLLGGLDFEDRSRRLLKNAEELEAIDPNGCDSEEAKIAFIAFQAEEAARYRRIARTRPQDLVLRPIVLSDTKEELLTAEEMEARFAERKGCHVAQLKHLAQLSLDHYNTRKAEHNKFELAQALTSNCFTEDCGTTYAHVNFTATSRSNQNDQPMKRLFFAELMLVPELRLCEDVEPMRVLQVSTIDDAPCFGGCHQIRRRIDHGTRGVMDYERCHACDNILKHPKGDSFIGGHNSTRRPYYSAT</sequence>
<protein>
    <submittedName>
        <fullName evidence="1">Uncharacterized protein</fullName>
    </submittedName>
</protein>
<dbReference type="Proteomes" id="UP001732700">
    <property type="component" value="Chromosome 2A"/>
</dbReference>
<organism evidence="1 2">
    <name type="scientific">Avena sativa</name>
    <name type="common">Oat</name>
    <dbReference type="NCBI Taxonomy" id="4498"/>
    <lineage>
        <taxon>Eukaryota</taxon>
        <taxon>Viridiplantae</taxon>
        <taxon>Streptophyta</taxon>
        <taxon>Embryophyta</taxon>
        <taxon>Tracheophyta</taxon>
        <taxon>Spermatophyta</taxon>
        <taxon>Magnoliopsida</taxon>
        <taxon>Liliopsida</taxon>
        <taxon>Poales</taxon>
        <taxon>Poaceae</taxon>
        <taxon>BOP clade</taxon>
        <taxon>Pooideae</taxon>
        <taxon>Poodae</taxon>
        <taxon>Poeae</taxon>
        <taxon>Poeae Chloroplast Group 1 (Aveneae type)</taxon>
        <taxon>Aveninae</taxon>
        <taxon>Avena</taxon>
    </lineage>
</organism>
<evidence type="ECO:0000313" key="2">
    <source>
        <dbReference type="Proteomes" id="UP001732700"/>
    </source>
</evidence>
<reference evidence="1" key="1">
    <citation type="submission" date="2021-05" db="EMBL/GenBank/DDBJ databases">
        <authorList>
            <person name="Scholz U."/>
            <person name="Mascher M."/>
            <person name="Fiebig A."/>
        </authorList>
    </citation>
    <scope>NUCLEOTIDE SEQUENCE [LARGE SCALE GENOMIC DNA]</scope>
</reference>
<dbReference type="EnsemblPlants" id="AVESA.00010b.r2.2AG0262070.1">
    <property type="protein sequence ID" value="AVESA.00010b.r2.2AG0262070.1.CDS"/>
    <property type="gene ID" value="AVESA.00010b.r2.2AG0262070"/>
</dbReference>